<evidence type="ECO:0008006" key="4">
    <source>
        <dbReference type="Google" id="ProtNLM"/>
    </source>
</evidence>
<evidence type="ECO:0000313" key="2">
    <source>
        <dbReference type="EMBL" id="MCC1485629.1"/>
    </source>
</evidence>
<feature type="transmembrane region" description="Helical" evidence="1">
    <location>
        <begin position="112"/>
        <end position="132"/>
    </location>
</feature>
<keyword evidence="1" id="KW-0472">Membrane</keyword>
<reference evidence="3" key="1">
    <citation type="submission" date="2021-03" db="EMBL/GenBank/DDBJ databases">
        <title>Genome of Cognatishimia sp. F0-27.</title>
        <authorList>
            <person name="Ping X."/>
        </authorList>
    </citation>
    <scope>NUCLEOTIDE SEQUENCE [LARGE SCALE GENOMIC DNA]</scope>
    <source>
        <strain evidence="3">E313</strain>
    </source>
</reference>
<feature type="transmembrane region" description="Helical" evidence="1">
    <location>
        <begin position="57"/>
        <end position="76"/>
    </location>
</feature>
<organism evidence="2 3">
    <name type="scientific">Winogradskyella immobilis</name>
    <dbReference type="NCBI Taxonomy" id="2816852"/>
    <lineage>
        <taxon>Bacteria</taxon>
        <taxon>Pseudomonadati</taxon>
        <taxon>Bacteroidota</taxon>
        <taxon>Flavobacteriia</taxon>
        <taxon>Flavobacteriales</taxon>
        <taxon>Flavobacteriaceae</taxon>
        <taxon>Winogradskyella</taxon>
    </lineage>
</organism>
<dbReference type="RefSeq" id="WP_227478119.1">
    <property type="nucleotide sequence ID" value="NZ_JAFMPT010000038.1"/>
</dbReference>
<accession>A0ABS8EQW1</accession>
<keyword evidence="1" id="KW-0812">Transmembrane</keyword>
<feature type="transmembrane region" description="Helical" evidence="1">
    <location>
        <begin position="7"/>
        <end position="37"/>
    </location>
</feature>
<feature type="transmembrane region" description="Helical" evidence="1">
    <location>
        <begin position="85"/>
        <end position="106"/>
    </location>
</feature>
<protein>
    <recommendedName>
        <fullName evidence="4">DUF4293 family protein</fullName>
    </recommendedName>
</protein>
<keyword evidence="3" id="KW-1185">Reference proteome</keyword>
<keyword evidence="1" id="KW-1133">Transmembrane helix</keyword>
<name>A0ABS8EQW1_9FLAO</name>
<evidence type="ECO:0000313" key="3">
    <source>
        <dbReference type="Proteomes" id="UP000778797"/>
    </source>
</evidence>
<sequence>MIKRAIIITLILNSIILIGVPAGHGYGIMAMFEFISIPSLLKNGIDFQKEYPFESSLIITALVSLIGKIILIVCLFSKRILEKKLWIYIGLLLMIIAFLIVVYGAWDYDTFLFAITLGSGIPFLMYFGRVIYLMNKSKSLVKQVN</sequence>
<proteinExistence type="predicted"/>
<dbReference type="EMBL" id="JAFMPT010000038">
    <property type="protein sequence ID" value="MCC1485629.1"/>
    <property type="molecule type" value="Genomic_DNA"/>
</dbReference>
<dbReference type="Proteomes" id="UP000778797">
    <property type="component" value="Unassembled WGS sequence"/>
</dbReference>
<gene>
    <name evidence="2" type="ORF">J1C55_13595</name>
</gene>
<reference evidence="3" key="2">
    <citation type="submission" date="2023-07" db="EMBL/GenBank/DDBJ databases">
        <title>Genome of Winogradskyella sp. E313.</title>
        <authorList>
            <person name="Zhou Y."/>
        </authorList>
    </citation>
    <scope>NUCLEOTIDE SEQUENCE [LARGE SCALE GENOMIC DNA]</scope>
    <source>
        <strain evidence="3">E313</strain>
    </source>
</reference>
<evidence type="ECO:0000256" key="1">
    <source>
        <dbReference type="SAM" id="Phobius"/>
    </source>
</evidence>
<comment type="caution">
    <text evidence="2">The sequence shown here is derived from an EMBL/GenBank/DDBJ whole genome shotgun (WGS) entry which is preliminary data.</text>
</comment>